<keyword evidence="3" id="KW-0539">Nucleus</keyword>
<reference evidence="6" key="1">
    <citation type="submission" date="2020-07" db="EMBL/GenBank/DDBJ databases">
        <authorList>
            <person name="Lin J."/>
        </authorList>
    </citation>
    <scope>NUCLEOTIDE SEQUENCE</scope>
</reference>
<dbReference type="GO" id="GO:0006974">
    <property type="term" value="P:DNA damage response"/>
    <property type="evidence" value="ECO:0007669"/>
    <property type="project" value="UniProtKB-KW"/>
</dbReference>
<feature type="domain" description="N-acetyltransferase" evidence="5">
    <location>
        <begin position="85"/>
        <end position="230"/>
    </location>
</feature>
<dbReference type="InterPro" id="IPR051579">
    <property type="entry name" value="DDR_Transcriptional_Reg"/>
</dbReference>
<dbReference type="PANTHER" id="PTHR23196:SF8">
    <property type="entry name" value="N-ACETYLTRANSFERASE"/>
    <property type="match status" value="1"/>
</dbReference>
<feature type="domain" description="BRCT" evidence="4">
    <location>
        <begin position="406"/>
        <end position="476"/>
    </location>
</feature>
<dbReference type="SUPFAM" id="SSF52113">
    <property type="entry name" value="BRCT domain"/>
    <property type="match status" value="2"/>
</dbReference>
<keyword evidence="2" id="KW-0227">DNA damage</keyword>
<evidence type="ECO:0000259" key="4">
    <source>
        <dbReference type="PROSITE" id="PS50172"/>
    </source>
</evidence>
<accession>A0A6V7PC32</accession>
<evidence type="ECO:0000259" key="5">
    <source>
        <dbReference type="PROSITE" id="PS51186"/>
    </source>
</evidence>
<proteinExistence type="predicted"/>
<comment type="subcellular location">
    <subcellularLocation>
        <location evidence="1">Nucleus</location>
    </subcellularLocation>
</comment>
<gene>
    <name evidence="6" type="ORF">CB5_LOCUS11596</name>
</gene>
<organism evidence="6">
    <name type="scientific">Ananas comosus var. bracteatus</name>
    <name type="common">red pineapple</name>
    <dbReference type="NCBI Taxonomy" id="296719"/>
    <lineage>
        <taxon>Eukaryota</taxon>
        <taxon>Viridiplantae</taxon>
        <taxon>Streptophyta</taxon>
        <taxon>Embryophyta</taxon>
        <taxon>Tracheophyta</taxon>
        <taxon>Spermatophyta</taxon>
        <taxon>Magnoliopsida</taxon>
        <taxon>Liliopsida</taxon>
        <taxon>Poales</taxon>
        <taxon>Bromeliaceae</taxon>
        <taxon>Bromelioideae</taxon>
        <taxon>Ananas</taxon>
    </lineage>
</organism>
<dbReference type="PROSITE" id="PS50172">
    <property type="entry name" value="BRCT"/>
    <property type="match status" value="2"/>
</dbReference>
<dbReference type="Pfam" id="PF00533">
    <property type="entry name" value="BRCT"/>
    <property type="match status" value="1"/>
</dbReference>
<evidence type="ECO:0000256" key="2">
    <source>
        <dbReference type="ARBA" id="ARBA00022763"/>
    </source>
</evidence>
<name>A0A6V7PC32_ANACO</name>
<dbReference type="AlphaFoldDB" id="A0A6V7PC32"/>
<sequence length="608" mass="67183">MAKIDASPNSTVSIGNCKVEILGDCVICQSNEKSLTVSVSNDAKIRVSVEESGRYNTRNSKRNLKSLGEECSAMVNYSFFIINPKDVDNQIKSLLQEVLKLYMQELPTMNYAANTGKNSRFLERSITNGAQTIFCALQVIAAVSYQIIPADAQHAEIPLAAVSSKYQKKGIGQLLFKELSGRLQSVGVSTIFCWADKVSEGFWLKQGFVPIGAVDSKGKVRRLPIKAEIRRALCFPGDSTLMVAHLKKELLNSLNPRKQFSCLVQSLTRIHQDLLLFLGIPPCSSPFPHPDLQNNEYCESKEELEVVQSGYDPNSRKCSPRQRLKRHFCEASSSSLKSKRVRGGHDNIDCCQVSITDLVCDSFSRRNAKGTHSVHTTPDYLGAHAEGNRTGNIIDHLFSKGRCPKIMFMNIADDAKKSSLTKIVEKLGGSVSSEGSASTHVITGKARRTMNFCVALCSGAWIVSPNWLKESFKEGSFTSTFLAEESEYILKDEEYLIKYKCELGDAVARAKANPCSLFMGCSICLSKHIQPSFDDLSIIIKSAGGNVIRRLADSQDPWKTIFVACEEDMADALAAARNGAWIFNSEWLISCVMKQELDLEAPQFAESL</sequence>
<evidence type="ECO:0000256" key="3">
    <source>
        <dbReference type="ARBA" id="ARBA00023242"/>
    </source>
</evidence>
<dbReference type="PANTHER" id="PTHR23196">
    <property type="entry name" value="PAX TRANSCRIPTION ACTIVATION DOMAIN INTERACTING PROTEIN"/>
    <property type="match status" value="1"/>
</dbReference>
<dbReference type="EMBL" id="LR862147">
    <property type="protein sequence ID" value="CAD1828385.1"/>
    <property type="molecule type" value="Genomic_DNA"/>
</dbReference>
<dbReference type="CDD" id="cd18432">
    <property type="entry name" value="BRCT_PAXIP1_rpt6_like"/>
    <property type="match status" value="1"/>
</dbReference>
<dbReference type="SUPFAM" id="SSF55729">
    <property type="entry name" value="Acyl-CoA N-acyltransferases (Nat)"/>
    <property type="match status" value="1"/>
</dbReference>
<dbReference type="InterPro" id="IPR036420">
    <property type="entry name" value="BRCT_dom_sf"/>
</dbReference>
<dbReference type="Gene3D" id="3.40.50.10190">
    <property type="entry name" value="BRCT domain"/>
    <property type="match status" value="2"/>
</dbReference>
<dbReference type="InterPro" id="IPR001357">
    <property type="entry name" value="BRCT_dom"/>
</dbReference>
<dbReference type="GO" id="GO:0005634">
    <property type="term" value="C:nucleus"/>
    <property type="evidence" value="ECO:0007669"/>
    <property type="project" value="UniProtKB-SubCell"/>
</dbReference>
<dbReference type="Gene3D" id="3.40.630.30">
    <property type="match status" value="1"/>
</dbReference>
<dbReference type="CDD" id="cd04301">
    <property type="entry name" value="NAT_SF"/>
    <property type="match status" value="1"/>
</dbReference>
<evidence type="ECO:0000313" key="6">
    <source>
        <dbReference type="EMBL" id="CAD1828385.1"/>
    </source>
</evidence>
<feature type="domain" description="BRCT" evidence="4">
    <location>
        <begin position="513"/>
        <end position="597"/>
    </location>
</feature>
<dbReference type="InterPro" id="IPR016181">
    <property type="entry name" value="Acyl_CoA_acyltransferase"/>
</dbReference>
<dbReference type="Pfam" id="PF16589">
    <property type="entry name" value="BRCT_2"/>
    <property type="match status" value="1"/>
</dbReference>
<protein>
    <recommendedName>
        <fullName evidence="7">PAX-interacting protein 1</fullName>
    </recommendedName>
</protein>
<dbReference type="Pfam" id="PF13673">
    <property type="entry name" value="Acetyltransf_10"/>
    <property type="match status" value="1"/>
</dbReference>
<dbReference type="PROSITE" id="PS51186">
    <property type="entry name" value="GNAT"/>
    <property type="match status" value="1"/>
</dbReference>
<dbReference type="GO" id="GO:0016747">
    <property type="term" value="F:acyltransferase activity, transferring groups other than amino-acyl groups"/>
    <property type="evidence" value="ECO:0007669"/>
    <property type="project" value="InterPro"/>
</dbReference>
<dbReference type="InterPro" id="IPR000182">
    <property type="entry name" value="GNAT_dom"/>
</dbReference>
<evidence type="ECO:0000256" key="1">
    <source>
        <dbReference type="ARBA" id="ARBA00004123"/>
    </source>
</evidence>
<evidence type="ECO:0008006" key="7">
    <source>
        <dbReference type="Google" id="ProtNLM"/>
    </source>
</evidence>
<dbReference type="SMART" id="SM00292">
    <property type="entry name" value="BRCT"/>
    <property type="match status" value="2"/>
</dbReference>